<keyword evidence="2" id="KW-1185">Reference proteome</keyword>
<sequence length="165" mass="19301">MDVEYFDMRDIDEYAMRTGCPIGGKTLYAYTVEGRGFRWLKPLLCEADMNEFIKLAMRENFMDIYIDCNLDPELLKLYSSSCGLRTVVHRFEYCRFRIAEPFKKTLSVRRSTPIIVPLLANFKYNETKGQASKESNDESDLEFLGDLTQDNIEYENDAAFFRESD</sequence>
<dbReference type="AlphaFoldDB" id="A0AAV3Q2D2"/>
<gene>
    <name evidence="1" type="ORF">LIER_14672</name>
</gene>
<accession>A0AAV3Q2D2</accession>
<organism evidence="1 2">
    <name type="scientific">Lithospermum erythrorhizon</name>
    <name type="common">Purple gromwell</name>
    <name type="synonym">Lithospermum officinale var. erythrorhizon</name>
    <dbReference type="NCBI Taxonomy" id="34254"/>
    <lineage>
        <taxon>Eukaryota</taxon>
        <taxon>Viridiplantae</taxon>
        <taxon>Streptophyta</taxon>
        <taxon>Embryophyta</taxon>
        <taxon>Tracheophyta</taxon>
        <taxon>Spermatophyta</taxon>
        <taxon>Magnoliopsida</taxon>
        <taxon>eudicotyledons</taxon>
        <taxon>Gunneridae</taxon>
        <taxon>Pentapetalae</taxon>
        <taxon>asterids</taxon>
        <taxon>lamiids</taxon>
        <taxon>Boraginales</taxon>
        <taxon>Boraginaceae</taxon>
        <taxon>Boraginoideae</taxon>
        <taxon>Lithospermeae</taxon>
        <taxon>Lithospermum</taxon>
    </lineage>
</organism>
<evidence type="ECO:0000313" key="1">
    <source>
        <dbReference type="EMBL" id="GAA0157396.1"/>
    </source>
</evidence>
<dbReference type="Proteomes" id="UP001454036">
    <property type="component" value="Unassembled WGS sequence"/>
</dbReference>
<reference evidence="1 2" key="1">
    <citation type="submission" date="2024-01" db="EMBL/GenBank/DDBJ databases">
        <title>The complete chloroplast genome sequence of Lithospermum erythrorhizon: insights into the phylogenetic relationship among Boraginaceae species and the maternal lineages of purple gromwells.</title>
        <authorList>
            <person name="Okada T."/>
            <person name="Watanabe K."/>
        </authorList>
    </citation>
    <scope>NUCLEOTIDE SEQUENCE [LARGE SCALE GENOMIC DNA]</scope>
</reference>
<proteinExistence type="predicted"/>
<comment type="caution">
    <text evidence="1">The sequence shown here is derived from an EMBL/GenBank/DDBJ whole genome shotgun (WGS) entry which is preliminary data.</text>
</comment>
<protein>
    <submittedName>
        <fullName evidence="1">Uncharacterized protein</fullName>
    </submittedName>
</protein>
<name>A0AAV3Q2D2_LITER</name>
<evidence type="ECO:0000313" key="2">
    <source>
        <dbReference type="Proteomes" id="UP001454036"/>
    </source>
</evidence>
<dbReference type="EMBL" id="BAABME010003094">
    <property type="protein sequence ID" value="GAA0157396.1"/>
    <property type="molecule type" value="Genomic_DNA"/>
</dbReference>